<dbReference type="PANTHER" id="PTHR37422">
    <property type="entry name" value="TEICHURONIC ACID BIOSYNTHESIS PROTEIN TUAE"/>
    <property type="match status" value="1"/>
</dbReference>
<reference evidence="7 8" key="1">
    <citation type="journal article" date="2015" name="Nature">
        <title>rRNA introns, odd ribosomes, and small enigmatic genomes across a large radiation of phyla.</title>
        <authorList>
            <person name="Brown C.T."/>
            <person name="Hug L.A."/>
            <person name="Thomas B.C."/>
            <person name="Sharon I."/>
            <person name="Castelle C.J."/>
            <person name="Singh A."/>
            <person name="Wilkins M.J."/>
            <person name="Williams K.H."/>
            <person name="Banfield J.F."/>
        </authorList>
    </citation>
    <scope>NUCLEOTIDE SEQUENCE [LARGE SCALE GENOMIC DNA]</scope>
</reference>
<keyword evidence="2 5" id="KW-0812">Transmembrane</keyword>
<dbReference type="Pfam" id="PF04932">
    <property type="entry name" value="Wzy_C"/>
    <property type="match status" value="1"/>
</dbReference>
<dbReference type="AlphaFoldDB" id="A0A0G0BMI4"/>
<evidence type="ECO:0000256" key="3">
    <source>
        <dbReference type="ARBA" id="ARBA00022989"/>
    </source>
</evidence>
<evidence type="ECO:0000256" key="1">
    <source>
        <dbReference type="ARBA" id="ARBA00004141"/>
    </source>
</evidence>
<evidence type="ECO:0000256" key="4">
    <source>
        <dbReference type="ARBA" id="ARBA00023136"/>
    </source>
</evidence>
<protein>
    <submittedName>
        <fullName evidence="7">LicD Protein</fullName>
    </submittedName>
</protein>
<comment type="subcellular location">
    <subcellularLocation>
        <location evidence="1">Membrane</location>
        <topology evidence="1">Multi-pass membrane protein</topology>
    </subcellularLocation>
</comment>
<name>A0A0G0BMI4_9BACT</name>
<comment type="caution">
    <text evidence="7">The sequence shown here is derived from an EMBL/GenBank/DDBJ whole genome shotgun (WGS) entry which is preliminary data.</text>
</comment>
<organism evidence="7 8">
    <name type="scientific">Candidatus Woesebacteria bacterium GW2011_GWC2_31_9</name>
    <dbReference type="NCBI Taxonomy" id="1618586"/>
    <lineage>
        <taxon>Bacteria</taxon>
        <taxon>Candidatus Woeseibacteriota</taxon>
    </lineage>
</organism>
<proteinExistence type="predicted"/>
<dbReference type="EMBL" id="LBOI01000001">
    <property type="protein sequence ID" value="KKP32242.1"/>
    <property type="molecule type" value="Genomic_DNA"/>
</dbReference>
<feature type="transmembrane region" description="Helical" evidence="5">
    <location>
        <begin position="139"/>
        <end position="156"/>
    </location>
</feature>
<keyword evidence="3 5" id="KW-1133">Transmembrane helix</keyword>
<feature type="transmembrane region" description="Helical" evidence="5">
    <location>
        <begin position="287"/>
        <end position="309"/>
    </location>
</feature>
<evidence type="ECO:0000259" key="6">
    <source>
        <dbReference type="Pfam" id="PF04932"/>
    </source>
</evidence>
<feature type="transmembrane region" description="Helical" evidence="5">
    <location>
        <begin position="168"/>
        <end position="196"/>
    </location>
</feature>
<feature type="transmembrane region" description="Helical" evidence="5">
    <location>
        <begin position="343"/>
        <end position="359"/>
    </location>
</feature>
<evidence type="ECO:0000256" key="5">
    <source>
        <dbReference type="SAM" id="Phobius"/>
    </source>
</evidence>
<dbReference type="PATRIC" id="fig|1618586.3.peg.39"/>
<evidence type="ECO:0000313" key="8">
    <source>
        <dbReference type="Proteomes" id="UP000034803"/>
    </source>
</evidence>
<gene>
    <name evidence="7" type="ORF">UR21_C0001G0038</name>
</gene>
<dbReference type="GO" id="GO:0016020">
    <property type="term" value="C:membrane"/>
    <property type="evidence" value="ECO:0007669"/>
    <property type="project" value="UniProtKB-SubCell"/>
</dbReference>
<feature type="domain" description="O-antigen ligase-related" evidence="6">
    <location>
        <begin position="171"/>
        <end position="305"/>
    </location>
</feature>
<evidence type="ECO:0000313" key="7">
    <source>
        <dbReference type="EMBL" id="KKP32242.1"/>
    </source>
</evidence>
<feature type="transmembrane region" description="Helical" evidence="5">
    <location>
        <begin position="57"/>
        <end position="76"/>
    </location>
</feature>
<keyword evidence="4 5" id="KW-0472">Membrane</keyword>
<feature type="transmembrane region" description="Helical" evidence="5">
    <location>
        <begin position="116"/>
        <end position="133"/>
    </location>
</feature>
<feature type="transmembrane region" description="Helical" evidence="5">
    <location>
        <begin position="208"/>
        <end position="225"/>
    </location>
</feature>
<dbReference type="Proteomes" id="UP000034803">
    <property type="component" value="Unassembled WGS sequence"/>
</dbReference>
<evidence type="ECO:0000256" key="2">
    <source>
        <dbReference type="ARBA" id="ARBA00022692"/>
    </source>
</evidence>
<accession>A0A0G0BMI4</accession>
<feature type="transmembrane region" description="Helical" evidence="5">
    <location>
        <begin position="91"/>
        <end position="109"/>
    </location>
</feature>
<dbReference type="InterPro" id="IPR051533">
    <property type="entry name" value="WaaL-like"/>
</dbReference>
<sequence>MSITIFLLSLGLILLPFSHWEVQKVWMYLKFIEIFFIFSLVYLIKKRIFIESKNSKIFIVLFLFLTISVLSSLLGLDVSKSIFGNLYRSDGLITFFHLVAFSILIGAVYKDKWNTLIAVSIFLGGVISSIFDYFGQPNFLAGFILVSLSFGIYIFYKTNNKYVKTLIILGFIVQIYRMFLVGSYVGILGLVILYPLWKLTNKRKINKILILVIVGILSVFVSIWLNNLKSKKEYVAESRVRIYRNVFLGSLKRPVLGYGWANSDYAFESIVWPLKFNNDVYVDKVHMLFLEIFATTGILGLIAYLYFLFSLFKRLINKNNLWTRVLLTSFLMYLIYSQTNVTSISYEFIFWLIVGIILSL</sequence>
<dbReference type="PANTHER" id="PTHR37422:SF13">
    <property type="entry name" value="LIPOPOLYSACCHARIDE BIOSYNTHESIS PROTEIN PA4999-RELATED"/>
    <property type="match status" value="1"/>
</dbReference>
<feature type="transmembrane region" description="Helical" evidence="5">
    <location>
        <begin position="28"/>
        <end position="45"/>
    </location>
</feature>
<dbReference type="InterPro" id="IPR007016">
    <property type="entry name" value="O-antigen_ligase-rel_domated"/>
</dbReference>